<comment type="caution">
    <text evidence="1">The sequence shown here is derived from an EMBL/GenBank/DDBJ whole genome shotgun (WGS) entry which is preliminary data.</text>
</comment>
<keyword evidence="2" id="KW-1185">Reference proteome</keyword>
<evidence type="ECO:0000313" key="2">
    <source>
        <dbReference type="Proteomes" id="UP000240542"/>
    </source>
</evidence>
<gene>
    <name evidence="1" type="ORF">CLV63_11567</name>
</gene>
<organism evidence="1 2">
    <name type="scientific">Murinocardiopsis flavida</name>
    <dbReference type="NCBI Taxonomy" id="645275"/>
    <lineage>
        <taxon>Bacteria</taxon>
        <taxon>Bacillati</taxon>
        <taxon>Actinomycetota</taxon>
        <taxon>Actinomycetes</taxon>
        <taxon>Streptosporangiales</taxon>
        <taxon>Nocardiopsidaceae</taxon>
        <taxon>Murinocardiopsis</taxon>
    </lineage>
</organism>
<dbReference type="AlphaFoldDB" id="A0A2P8DE14"/>
<dbReference type="EMBL" id="PYGA01000015">
    <property type="protein sequence ID" value="PSK95407.1"/>
    <property type="molecule type" value="Genomic_DNA"/>
</dbReference>
<dbReference type="Proteomes" id="UP000240542">
    <property type="component" value="Unassembled WGS sequence"/>
</dbReference>
<accession>A0A2P8DE14</accession>
<evidence type="ECO:0000313" key="1">
    <source>
        <dbReference type="EMBL" id="PSK95407.1"/>
    </source>
</evidence>
<proteinExistence type="predicted"/>
<sequence length="37" mass="4004">MACAGYDLTVSLDHVDAVELDVEELDEETVREPVAAV</sequence>
<name>A0A2P8DE14_9ACTN</name>
<protein>
    <submittedName>
        <fullName evidence="1">Uncharacterized protein</fullName>
    </submittedName>
</protein>
<reference evidence="1 2" key="1">
    <citation type="submission" date="2018-03" db="EMBL/GenBank/DDBJ databases">
        <title>Genomic Encyclopedia of Archaeal and Bacterial Type Strains, Phase II (KMG-II): from individual species to whole genera.</title>
        <authorList>
            <person name="Goeker M."/>
        </authorList>
    </citation>
    <scope>NUCLEOTIDE SEQUENCE [LARGE SCALE GENOMIC DNA]</scope>
    <source>
        <strain evidence="1 2">DSM 45312</strain>
    </source>
</reference>